<dbReference type="Gene3D" id="1.20.1270.10">
    <property type="match status" value="1"/>
</dbReference>
<feature type="region of interest" description="Disordered" evidence="4">
    <location>
        <begin position="592"/>
        <end position="643"/>
    </location>
</feature>
<dbReference type="SUPFAM" id="SSF100934">
    <property type="entry name" value="Heat shock protein 70kD (HSP70), C-terminal subdomain"/>
    <property type="match status" value="1"/>
</dbReference>
<keyword evidence="1" id="KW-0547">Nucleotide-binding</keyword>
<name>A0A0M8MZ89_ESCWE</name>
<evidence type="ECO:0000256" key="2">
    <source>
        <dbReference type="ARBA" id="ARBA00022840"/>
    </source>
</evidence>
<evidence type="ECO:0000256" key="1">
    <source>
        <dbReference type="ARBA" id="ARBA00022741"/>
    </source>
</evidence>
<evidence type="ECO:0000313" key="6">
    <source>
        <dbReference type="EMBL" id="KOS21808.1"/>
    </source>
</evidence>
<dbReference type="STRING" id="150374.A0A0M8MZ89"/>
<protein>
    <submittedName>
        <fullName evidence="6">Hypoxia up-regulated protein 1</fullName>
    </submittedName>
</protein>
<feature type="region of interest" description="Disordered" evidence="4">
    <location>
        <begin position="960"/>
        <end position="986"/>
    </location>
</feature>
<sequence length="986" mass="107497">MTSPRTSPVLMLIGAVFLLASHVLAASAVIGVDLGTEYIKAVLVKPGVPFDIVLTKDSRRKETSAIAFKPFKGARREGQFPERSYGADAMAIAARFPDEVYPNLKAVLGLHISDPSVTQYSARHPALRVEVCPNRETVAFRSSSVPVGDDDAWMVEELLAMEFQSIRKNAQAAAGDDSRIRSAVLTVPPFYTTAERRAIQTAAELAGLKVLSVISDGLAVGVNYATSRQFPNINEGARPEHHMVFDMGAGSTTATVMKFYSRSVKDVGKFNKTVQEIQVLGSGWDRTLGGDEFNCLIVDDMISQFVKSKGARKISATAEGVKAHGRAVAKLAKEAERLRHVLSANQNTQASFEGLYEDADFKYKITRVEFEAMAEAHAERLNAVIRDALAASGLKVGDLASVILHGGATRTPFVQKALEKIVGSADKIRSNVNSDEAAAFGATFRAAELSPSFRVKEIRTSEGANYPAGLMWEDGEGEMQHQELWTAASVQGGAAAEVIFSDLRDFTGTFYQQIGDHRSGVKTFSTKNLTATAAALQEKYPSCVGVQFKAGVKLRSENGEVEFVSAAVECEAEVPEKETLMDGVKNLFGFGKKDQQPIKSEDGSATSEPEGSEEAKNDNRSSESANSATTSSAEPEATEEVAKEVKKKAVVSIPVEISTEKIGYQDLSKAEWTKAKNRLKAFAASDKDRLQREEALNQLEAYTYRVRDQVDSEAVIAKSTDEEREALTLKANEFSDWLYEDSEEATKEDFQAKLKILEDILEPILARIKEAEGRPALISRLNTAIQEAEHLLSAARRQAADYEQQLADFEAQATSPEPETPSPEAAGEFDGLEEEGSQETMKEKKKAAAAAEKKKKAGPPKPAHSKQDMDDLEALHTSTYEWLAELLAKQDALAETADPVLLTRDLVAKNEALTRANTKFIMKIIEKQPKVATGKGKGKTKEGQMTEEDGEELLAIMKEWAERSKKEEEKPATAAPGTPKPEHDEL</sequence>
<dbReference type="PANTHER" id="PTHR45639:SF3">
    <property type="entry name" value="HYPOXIA UP-REGULATED PROTEIN 1"/>
    <property type="match status" value="1"/>
</dbReference>
<evidence type="ECO:0000256" key="5">
    <source>
        <dbReference type="SAM" id="SignalP"/>
    </source>
</evidence>
<dbReference type="GO" id="GO:0005524">
    <property type="term" value="F:ATP binding"/>
    <property type="evidence" value="ECO:0007669"/>
    <property type="project" value="UniProtKB-KW"/>
</dbReference>
<comment type="caution">
    <text evidence="6">The sequence shown here is derived from an EMBL/GenBank/DDBJ whole genome shotgun (WGS) entry which is preliminary data.</text>
</comment>
<dbReference type="Proteomes" id="UP000053831">
    <property type="component" value="Unassembled WGS sequence"/>
</dbReference>
<dbReference type="EMBL" id="LGSR01000006">
    <property type="protein sequence ID" value="KOS21808.1"/>
    <property type="molecule type" value="Genomic_DNA"/>
</dbReference>
<keyword evidence="7" id="KW-1185">Reference proteome</keyword>
<organism evidence="6 7">
    <name type="scientific">Escovopsis weberi</name>
    <dbReference type="NCBI Taxonomy" id="150374"/>
    <lineage>
        <taxon>Eukaryota</taxon>
        <taxon>Fungi</taxon>
        <taxon>Dikarya</taxon>
        <taxon>Ascomycota</taxon>
        <taxon>Pezizomycotina</taxon>
        <taxon>Sordariomycetes</taxon>
        <taxon>Hypocreomycetidae</taxon>
        <taxon>Hypocreales</taxon>
        <taxon>Hypocreaceae</taxon>
        <taxon>Escovopsis</taxon>
    </lineage>
</organism>
<keyword evidence="5" id="KW-0732">Signal</keyword>
<dbReference type="GO" id="GO:0140662">
    <property type="term" value="F:ATP-dependent protein folding chaperone"/>
    <property type="evidence" value="ECO:0007669"/>
    <property type="project" value="InterPro"/>
</dbReference>
<evidence type="ECO:0000256" key="4">
    <source>
        <dbReference type="SAM" id="MobiDB-lite"/>
    </source>
</evidence>
<feature type="signal peptide" evidence="5">
    <location>
        <begin position="1"/>
        <end position="25"/>
    </location>
</feature>
<feature type="region of interest" description="Disordered" evidence="4">
    <location>
        <begin position="931"/>
        <end position="950"/>
    </location>
</feature>
<dbReference type="CDD" id="cd10230">
    <property type="entry name" value="ASKHA_NBD_HSP70_HYOU1"/>
    <property type="match status" value="1"/>
</dbReference>
<proteinExistence type="predicted"/>
<feature type="compositionally biased region" description="Basic and acidic residues" evidence="4">
    <location>
        <begin position="960"/>
        <end position="971"/>
    </location>
</feature>
<dbReference type="InterPro" id="IPR043129">
    <property type="entry name" value="ATPase_NBD"/>
</dbReference>
<feature type="compositionally biased region" description="Low complexity" evidence="4">
    <location>
        <begin position="622"/>
        <end position="635"/>
    </location>
</feature>
<dbReference type="FunFam" id="3.90.640.10:FF:000039">
    <property type="entry name" value="Hsp70 family chaperone Lhs1/Orp150"/>
    <property type="match status" value="1"/>
</dbReference>
<dbReference type="GO" id="GO:0034663">
    <property type="term" value="C:endoplasmic reticulum chaperone complex"/>
    <property type="evidence" value="ECO:0007669"/>
    <property type="project" value="TreeGrafter"/>
</dbReference>
<dbReference type="AlphaFoldDB" id="A0A0M8MZ89"/>
<dbReference type="PANTHER" id="PTHR45639">
    <property type="entry name" value="HSC70CB, ISOFORM G-RELATED"/>
    <property type="match status" value="1"/>
</dbReference>
<keyword evidence="2" id="KW-0067">ATP-binding</keyword>
<feature type="compositionally biased region" description="Basic and acidic residues" evidence="4">
    <location>
        <begin position="592"/>
        <end position="602"/>
    </location>
</feature>
<dbReference type="SUPFAM" id="SSF53067">
    <property type="entry name" value="Actin-like ATPase domain"/>
    <property type="match status" value="2"/>
</dbReference>
<dbReference type="InterPro" id="IPR029048">
    <property type="entry name" value="HSP70_C_sf"/>
</dbReference>
<dbReference type="Gene3D" id="3.90.640.10">
    <property type="entry name" value="Actin, Chain A, domain 4"/>
    <property type="match status" value="1"/>
</dbReference>
<feature type="chain" id="PRO_5005818801" evidence="5">
    <location>
        <begin position="26"/>
        <end position="986"/>
    </location>
</feature>
<dbReference type="Gene3D" id="3.30.30.30">
    <property type="match status" value="1"/>
</dbReference>
<feature type="compositionally biased region" description="Low complexity" evidence="4">
    <location>
        <begin position="813"/>
        <end position="826"/>
    </location>
</feature>
<dbReference type="Pfam" id="PF00012">
    <property type="entry name" value="HSP70"/>
    <property type="match status" value="1"/>
</dbReference>
<evidence type="ECO:0000256" key="3">
    <source>
        <dbReference type="ARBA" id="ARBA00023186"/>
    </source>
</evidence>
<dbReference type="OrthoDB" id="10262720at2759"/>
<evidence type="ECO:0000313" key="7">
    <source>
        <dbReference type="Proteomes" id="UP000053831"/>
    </source>
</evidence>
<gene>
    <name evidence="6" type="ORF">ESCO_002179</name>
</gene>
<keyword evidence="3" id="KW-0143">Chaperone</keyword>
<dbReference type="InterPro" id="IPR013126">
    <property type="entry name" value="Hsp_70_fam"/>
</dbReference>
<accession>A0A0M8MZ89</accession>
<dbReference type="Gene3D" id="3.30.420.40">
    <property type="match status" value="2"/>
</dbReference>
<dbReference type="GO" id="GO:0030968">
    <property type="term" value="P:endoplasmic reticulum unfolded protein response"/>
    <property type="evidence" value="ECO:0007669"/>
    <property type="project" value="TreeGrafter"/>
</dbReference>
<feature type="compositionally biased region" description="Basic residues" evidence="4">
    <location>
        <begin position="843"/>
        <end position="858"/>
    </location>
</feature>
<dbReference type="FunFam" id="1.20.1270.10:FF:000002">
    <property type="entry name" value="Heat shock 70 kDa protein 4"/>
    <property type="match status" value="1"/>
</dbReference>
<feature type="region of interest" description="Disordered" evidence="4">
    <location>
        <begin position="810"/>
        <end position="871"/>
    </location>
</feature>
<reference evidence="6 7" key="1">
    <citation type="submission" date="2015-07" db="EMBL/GenBank/DDBJ databases">
        <title>The genome of the fungus Escovopsis weberi, a specialized disease agent of ant agriculture.</title>
        <authorList>
            <person name="de Man T.J."/>
            <person name="Stajich J.E."/>
            <person name="Kubicek C.P."/>
            <person name="Chenthamara K."/>
            <person name="Atanasova L."/>
            <person name="Druzhinina I.S."/>
            <person name="Birnbaum S."/>
            <person name="Barribeau S.M."/>
            <person name="Teiling C."/>
            <person name="Suen G."/>
            <person name="Currie C."/>
            <person name="Gerardo N.M."/>
        </authorList>
    </citation>
    <scope>NUCLEOTIDE SEQUENCE [LARGE SCALE GENOMIC DNA]</scope>
</reference>
<dbReference type="PRINTS" id="PR00301">
    <property type="entry name" value="HEATSHOCK70"/>
</dbReference>